<feature type="binding site" evidence="10">
    <location>
        <position position="250"/>
    </location>
    <ligand>
        <name>beta-D-galactose</name>
        <dbReference type="ChEBI" id="CHEBI:27667"/>
    </ligand>
</feature>
<dbReference type="OrthoDB" id="9779408at2"/>
<dbReference type="Proteomes" id="UP000198304">
    <property type="component" value="Unassembled WGS sequence"/>
</dbReference>
<comment type="catalytic activity">
    <reaction evidence="1 8">
        <text>alpha-D-glucose = beta-D-glucose</text>
        <dbReference type="Rhea" id="RHEA:10264"/>
        <dbReference type="ChEBI" id="CHEBI:15903"/>
        <dbReference type="ChEBI" id="CHEBI:17925"/>
        <dbReference type="EC" id="5.1.3.3"/>
    </reaction>
</comment>
<dbReference type="RefSeq" id="WP_089282020.1">
    <property type="nucleotide sequence ID" value="NZ_FZOJ01000004.1"/>
</dbReference>
<dbReference type="AlphaFoldDB" id="A0A239C3D5"/>
<dbReference type="EC" id="5.1.3.3" evidence="4 8"/>
<feature type="active site" description="Proton donor" evidence="9">
    <location>
        <position position="178"/>
    </location>
</feature>
<dbReference type="Gene3D" id="2.70.98.10">
    <property type="match status" value="1"/>
</dbReference>
<evidence type="ECO:0000256" key="7">
    <source>
        <dbReference type="ARBA" id="ARBA00023277"/>
    </source>
</evidence>
<dbReference type="NCBIfam" id="NF008277">
    <property type="entry name" value="PRK11055.1"/>
    <property type="match status" value="1"/>
</dbReference>
<keyword evidence="7 8" id="KW-0119">Carbohydrate metabolism</keyword>
<dbReference type="GO" id="GO:0033499">
    <property type="term" value="P:galactose catabolic process via UDP-galactose, Leloir pathway"/>
    <property type="evidence" value="ECO:0007669"/>
    <property type="project" value="TreeGrafter"/>
</dbReference>
<dbReference type="PROSITE" id="PS00545">
    <property type="entry name" value="ALDOSE_1_EPIMERASE"/>
    <property type="match status" value="1"/>
</dbReference>
<dbReference type="PIRSF" id="PIRSF005096">
    <property type="entry name" value="GALM"/>
    <property type="match status" value="1"/>
</dbReference>
<protein>
    <recommendedName>
        <fullName evidence="5 8">Aldose 1-epimerase</fullName>
        <ecNumber evidence="4 8">5.1.3.3</ecNumber>
    </recommendedName>
</protein>
<feature type="binding site" evidence="11">
    <location>
        <begin position="178"/>
        <end position="180"/>
    </location>
    <ligand>
        <name>beta-D-galactose</name>
        <dbReference type="ChEBI" id="CHEBI:27667"/>
    </ligand>
</feature>
<dbReference type="GO" id="GO:0005737">
    <property type="term" value="C:cytoplasm"/>
    <property type="evidence" value="ECO:0007669"/>
    <property type="project" value="TreeGrafter"/>
</dbReference>
<dbReference type="InterPro" id="IPR011013">
    <property type="entry name" value="Gal_mutarotase_sf_dom"/>
</dbReference>
<evidence type="ECO:0000313" key="13">
    <source>
        <dbReference type="Proteomes" id="UP000198304"/>
    </source>
</evidence>
<dbReference type="GO" id="GO:0030246">
    <property type="term" value="F:carbohydrate binding"/>
    <property type="evidence" value="ECO:0007669"/>
    <property type="project" value="InterPro"/>
</dbReference>
<evidence type="ECO:0000256" key="5">
    <source>
        <dbReference type="ARBA" id="ARBA00014165"/>
    </source>
</evidence>
<evidence type="ECO:0000256" key="1">
    <source>
        <dbReference type="ARBA" id="ARBA00001614"/>
    </source>
</evidence>
<evidence type="ECO:0000256" key="8">
    <source>
        <dbReference type="PIRNR" id="PIRNR005096"/>
    </source>
</evidence>
<dbReference type="InterPro" id="IPR047215">
    <property type="entry name" value="Galactose_mutarotase-like"/>
</dbReference>
<organism evidence="12 13">
    <name type="scientific">Anaerovirgula multivorans</name>
    <dbReference type="NCBI Taxonomy" id="312168"/>
    <lineage>
        <taxon>Bacteria</taxon>
        <taxon>Bacillati</taxon>
        <taxon>Bacillota</taxon>
        <taxon>Clostridia</taxon>
        <taxon>Peptostreptococcales</taxon>
        <taxon>Natronincolaceae</taxon>
        <taxon>Anaerovirgula</taxon>
    </lineage>
</organism>
<evidence type="ECO:0000256" key="6">
    <source>
        <dbReference type="ARBA" id="ARBA00023235"/>
    </source>
</evidence>
<evidence type="ECO:0000313" key="12">
    <source>
        <dbReference type="EMBL" id="SNS13873.1"/>
    </source>
</evidence>
<dbReference type="GO" id="GO:0006006">
    <property type="term" value="P:glucose metabolic process"/>
    <property type="evidence" value="ECO:0007669"/>
    <property type="project" value="TreeGrafter"/>
</dbReference>
<feature type="active site" description="Proton acceptor" evidence="9">
    <location>
        <position position="310"/>
    </location>
</feature>
<dbReference type="UniPathway" id="UPA00242"/>
<dbReference type="InterPro" id="IPR015443">
    <property type="entry name" value="Aldose_1-epimerase"/>
</dbReference>
<dbReference type="CDD" id="cd09019">
    <property type="entry name" value="galactose_mutarotase_like"/>
    <property type="match status" value="1"/>
</dbReference>
<comment type="pathway">
    <text evidence="2 8">Carbohydrate metabolism; hexose metabolism.</text>
</comment>
<accession>A0A239C3D5</accession>
<dbReference type="InterPro" id="IPR018052">
    <property type="entry name" value="Ald1_epimerase_CS"/>
</dbReference>
<evidence type="ECO:0000256" key="10">
    <source>
        <dbReference type="PIRSR" id="PIRSR005096-2"/>
    </source>
</evidence>
<dbReference type="InterPro" id="IPR014718">
    <property type="entry name" value="GH-type_carb-bd"/>
</dbReference>
<keyword evidence="6 8" id="KW-0413">Isomerase</keyword>
<reference evidence="12 13" key="1">
    <citation type="submission" date="2017-06" db="EMBL/GenBank/DDBJ databases">
        <authorList>
            <person name="Kim H.J."/>
            <person name="Triplett B.A."/>
        </authorList>
    </citation>
    <scope>NUCLEOTIDE SEQUENCE [LARGE SCALE GENOMIC DNA]</scope>
    <source>
        <strain evidence="12 13">SCA</strain>
    </source>
</reference>
<name>A0A239C3D5_9FIRM</name>
<evidence type="ECO:0000256" key="9">
    <source>
        <dbReference type="PIRSR" id="PIRSR005096-1"/>
    </source>
</evidence>
<evidence type="ECO:0000256" key="4">
    <source>
        <dbReference type="ARBA" id="ARBA00013185"/>
    </source>
</evidence>
<dbReference type="Pfam" id="PF01263">
    <property type="entry name" value="Aldose_epim"/>
    <property type="match status" value="1"/>
</dbReference>
<evidence type="ECO:0000256" key="11">
    <source>
        <dbReference type="PIRSR" id="PIRSR005096-3"/>
    </source>
</evidence>
<dbReference type="GO" id="GO:0004034">
    <property type="term" value="F:aldose 1-epimerase activity"/>
    <property type="evidence" value="ECO:0007669"/>
    <property type="project" value="UniProtKB-EC"/>
</dbReference>
<keyword evidence="13" id="KW-1185">Reference proteome</keyword>
<gene>
    <name evidence="12" type="ORF">SAMN05446037_1004253</name>
</gene>
<dbReference type="InterPro" id="IPR008183">
    <property type="entry name" value="Aldose_1/G6P_1-epimerase"/>
</dbReference>
<dbReference type="EMBL" id="FZOJ01000004">
    <property type="protein sequence ID" value="SNS13873.1"/>
    <property type="molecule type" value="Genomic_DNA"/>
</dbReference>
<sequence length="345" mass="39666">MYSVTEGFNIGDREIKLITIKNNSNMEVKLINYGATIVELLVPDRNGTIENVILTYEEIEDYIKNPPYFGATLGRTSGRIANGLFMLEGEEYQLHKNFEINHGHGGSKGFTFQCWDYVVTEEPGKTIVEFIYNSKDMEEGYPGNLNVRVTYTLTDGNQLLIEYEGETDKKTLCNLTNHSYFNLSGNYKRKVTQQYLRIKSNEFLELNKKVIPTGKLIDVNSTPMNFKEEKLIGKDIESNYEQLTITNGYDHAWLLSNEGNQIEMYDGDSGRKMVVSTTYPSVVIYTYNHPNNEKLKYNMLGSKYDGICFETQYEPDGINHEKLNSAILDVGEKYYEKTELRFLIV</sequence>
<dbReference type="PANTHER" id="PTHR10091">
    <property type="entry name" value="ALDOSE-1-EPIMERASE"/>
    <property type="match status" value="1"/>
</dbReference>
<evidence type="ECO:0000256" key="2">
    <source>
        <dbReference type="ARBA" id="ARBA00005028"/>
    </source>
</evidence>
<dbReference type="SUPFAM" id="SSF74650">
    <property type="entry name" value="Galactose mutarotase-like"/>
    <property type="match status" value="1"/>
</dbReference>
<comment type="similarity">
    <text evidence="3 8">Belongs to the aldose epimerase family.</text>
</comment>
<dbReference type="PANTHER" id="PTHR10091:SF0">
    <property type="entry name" value="GALACTOSE MUTAROTASE"/>
    <property type="match status" value="1"/>
</dbReference>
<evidence type="ECO:0000256" key="3">
    <source>
        <dbReference type="ARBA" id="ARBA00006206"/>
    </source>
</evidence>
<proteinExistence type="inferred from homology"/>